<dbReference type="InterPro" id="IPR005074">
    <property type="entry name" value="Peptidase_C39"/>
</dbReference>
<evidence type="ECO:0000259" key="9">
    <source>
        <dbReference type="PROSITE" id="PS50929"/>
    </source>
</evidence>
<accession>A0ABP9BEN4</accession>
<feature type="domain" description="Peptidase C39" evidence="10">
    <location>
        <begin position="14"/>
        <end position="134"/>
    </location>
</feature>
<dbReference type="CDD" id="cd18567">
    <property type="entry name" value="ABC_6TM_CvaB_RaxB_like"/>
    <property type="match status" value="1"/>
</dbReference>
<dbReference type="Pfam" id="PF03412">
    <property type="entry name" value="Peptidase_C39"/>
    <property type="match status" value="1"/>
</dbReference>
<dbReference type="CDD" id="cd02419">
    <property type="entry name" value="Peptidase_C39C"/>
    <property type="match status" value="1"/>
</dbReference>
<proteinExistence type="predicted"/>
<dbReference type="SMART" id="SM00382">
    <property type="entry name" value="AAA"/>
    <property type="match status" value="1"/>
</dbReference>
<dbReference type="PROSITE" id="PS50893">
    <property type="entry name" value="ABC_TRANSPORTER_2"/>
    <property type="match status" value="1"/>
</dbReference>
<evidence type="ECO:0000313" key="11">
    <source>
        <dbReference type="EMBL" id="GAA4793321.1"/>
    </source>
</evidence>
<dbReference type="EMBL" id="BAABJE010000009">
    <property type="protein sequence ID" value="GAA4793321.1"/>
    <property type="molecule type" value="Genomic_DNA"/>
</dbReference>
<evidence type="ECO:0000256" key="7">
    <source>
        <dbReference type="SAM" id="Phobius"/>
    </source>
</evidence>
<feature type="domain" description="ABC transmembrane type-1" evidence="9">
    <location>
        <begin position="168"/>
        <end position="447"/>
    </location>
</feature>
<dbReference type="RefSeq" id="WP_345303033.1">
    <property type="nucleotide sequence ID" value="NZ_BAABJE010000009.1"/>
</dbReference>
<dbReference type="SUPFAM" id="SSF90123">
    <property type="entry name" value="ABC transporter transmembrane region"/>
    <property type="match status" value="1"/>
</dbReference>
<dbReference type="Pfam" id="PF00005">
    <property type="entry name" value="ABC_tran"/>
    <property type="match status" value="1"/>
</dbReference>
<evidence type="ECO:0000256" key="5">
    <source>
        <dbReference type="ARBA" id="ARBA00022989"/>
    </source>
</evidence>
<evidence type="ECO:0000259" key="10">
    <source>
        <dbReference type="PROSITE" id="PS50990"/>
    </source>
</evidence>
<keyword evidence="5 7" id="KW-1133">Transmembrane helix</keyword>
<dbReference type="InterPro" id="IPR039421">
    <property type="entry name" value="Type_1_exporter"/>
</dbReference>
<evidence type="ECO:0000256" key="2">
    <source>
        <dbReference type="ARBA" id="ARBA00022692"/>
    </source>
</evidence>
<keyword evidence="3" id="KW-0547">Nucleotide-binding</keyword>
<dbReference type="PROSITE" id="PS00211">
    <property type="entry name" value="ABC_TRANSPORTER_1"/>
    <property type="match status" value="1"/>
</dbReference>
<gene>
    <name evidence="11" type="ORF">GCM10023307_18450</name>
</gene>
<dbReference type="InterPro" id="IPR036640">
    <property type="entry name" value="ABC1_TM_sf"/>
</dbReference>
<organism evidence="11 12">
    <name type="scientific">Lysobacter hankyongensis</name>
    <dbReference type="NCBI Taxonomy" id="1176535"/>
    <lineage>
        <taxon>Bacteria</taxon>
        <taxon>Pseudomonadati</taxon>
        <taxon>Pseudomonadota</taxon>
        <taxon>Gammaproteobacteria</taxon>
        <taxon>Lysobacterales</taxon>
        <taxon>Lysobacteraceae</taxon>
        <taxon>Lysobacter</taxon>
    </lineage>
</organism>
<evidence type="ECO:0000259" key="8">
    <source>
        <dbReference type="PROSITE" id="PS50893"/>
    </source>
</evidence>
<dbReference type="InterPro" id="IPR011527">
    <property type="entry name" value="ABC1_TM_dom"/>
</dbReference>
<dbReference type="Pfam" id="PF00664">
    <property type="entry name" value="ABC_membrane"/>
    <property type="match status" value="1"/>
</dbReference>
<keyword evidence="2 7" id="KW-0812">Transmembrane</keyword>
<evidence type="ECO:0000256" key="6">
    <source>
        <dbReference type="ARBA" id="ARBA00023136"/>
    </source>
</evidence>
<dbReference type="PROSITE" id="PS50929">
    <property type="entry name" value="ABC_TM1F"/>
    <property type="match status" value="1"/>
</dbReference>
<dbReference type="InterPro" id="IPR033838">
    <property type="entry name" value="CvaB_peptidase"/>
</dbReference>
<keyword evidence="6 7" id="KW-0472">Membrane</keyword>
<name>A0ABP9BEN4_9GAMM</name>
<evidence type="ECO:0000256" key="3">
    <source>
        <dbReference type="ARBA" id="ARBA00022741"/>
    </source>
</evidence>
<dbReference type="InterPro" id="IPR003439">
    <property type="entry name" value="ABC_transporter-like_ATP-bd"/>
</dbReference>
<evidence type="ECO:0000256" key="1">
    <source>
        <dbReference type="ARBA" id="ARBA00004651"/>
    </source>
</evidence>
<dbReference type="SUPFAM" id="SSF52540">
    <property type="entry name" value="P-loop containing nucleoside triphosphate hydrolases"/>
    <property type="match status" value="1"/>
</dbReference>
<comment type="subcellular location">
    <subcellularLocation>
        <location evidence="1">Cell membrane</location>
        <topology evidence="1">Multi-pass membrane protein</topology>
    </subcellularLocation>
</comment>
<keyword evidence="4" id="KW-0067">ATP-binding</keyword>
<dbReference type="Gene3D" id="3.40.50.300">
    <property type="entry name" value="P-loop containing nucleotide triphosphate hydrolases"/>
    <property type="match status" value="1"/>
</dbReference>
<dbReference type="InterPro" id="IPR003593">
    <property type="entry name" value="AAA+_ATPase"/>
</dbReference>
<dbReference type="Gene3D" id="3.90.70.10">
    <property type="entry name" value="Cysteine proteinases"/>
    <property type="match status" value="1"/>
</dbReference>
<evidence type="ECO:0000313" key="12">
    <source>
        <dbReference type="Proteomes" id="UP001499959"/>
    </source>
</evidence>
<feature type="transmembrane region" description="Helical" evidence="7">
    <location>
        <begin position="168"/>
        <end position="190"/>
    </location>
</feature>
<dbReference type="Gene3D" id="1.20.1560.10">
    <property type="entry name" value="ABC transporter type 1, transmembrane domain"/>
    <property type="match status" value="1"/>
</dbReference>
<protein>
    <submittedName>
        <fullName evidence="11">Peptidase domain-containing ABC transporter</fullName>
    </submittedName>
</protein>
<dbReference type="InterPro" id="IPR027417">
    <property type="entry name" value="P-loop_NTPase"/>
</dbReference>
<evidence type="ECO:0000256" key="4">
    <source>
        <dbReference type="ARBA" id="ARBA00022840"/>
    </source>
</evidence>
<sequence>MSGFGRRGELPVIQQNEIAECGLACLAMIAAYHGHDVDMAGMRRRFAVSIKGATLSRLIAIADRLDLGARPLRAEPEHLSDLRMPCILHWDMNHFVVLKRVARGMAEIHDPARGAVTMPMAELGRHFTGIALELTPTAEFRPVRAREPIRLRALIGDVVGWRRALVQVFSLALALELFTLLLPMSMQWVIDRVLVSADAELLTLLALGFLAAVVFQSAIAAVRGWVVADIAAAFEAQWSTHLAGHLLRLPLTFFAKRSVGEVLSRFLSVQSVQQTLSTSFVEALLDGLTVVLVLALLLVYSPTLTVWVIVGFAVYALLRAWSYRRLWRLKEGHLAALARQQSLLIESVHGVQAIKLANQHAERRARLANAANDASRQDAAVRRATATYSALSRLVFGAQRVLLTWLGAKMALDGGMTAGTLVLCVAYADMFAARAGGLIDKFIDLRLLGVHARRIADIAQQAPERDTVGEYAGPTPEPSLEVENLGFRYGEDENWIVRDCSFRIAAGESVAIVGPSGAGKTTLAKLLLGLLPPDEGTVRIGGVDIARYGLSAFRARVGAVMQDDALFAGSIADNIAFFDRGAQPDAVMAAARRAGIHDDIAAMPMGYETLVGDMGSALSGGQKQRVLLARALFRNPDILLLDEATSHLDVARERRINAEIAALRITRLIIAHRPETIRSADRVLMVDNGRVEAWSQAQFHARSHSPSLSECDAVDIRLREVNTRPDRAE</sequence>
<dbReference type="PANTHER" id="PTHR24221">
    <property type="entry name" value="ATP-BINDING CASSETTE SUB-FAMILY B"/>
    <property type="match status" value="1"/>
</dbReference>
<reference evidence="12" key="1">
    <citation type="journal article" date="2019" name="Int. J. Syst. Evol. Microbiol.">
        <title>The Global Catalogue of Microorganisms (GCM) 10K type strain sequencing project: providing services to taxonomists for standard genome sequencing and annotation.</title>
        <authorList>
            <consortium name="The Broad Institute Genomics Platform"/>
            <consortium name="The Broad Institute Genome Sequencing Center for Infectious Disease"/>
            <person name="Wu L."/>
            <person name="Ma J."/>
        </authorList>
    </citation>
    <scope>NUCLEOTIDE SEQUENCE [LARGE SCALE GENOMIC DNA]</scope>
    <source>
        <strain evidence="12">JCM 18204</strain>
    </source>
</reference>
<dbReference type="PANTHER" id="PTHR24221:SF606">
    <property type="entry name" value="COLICIN V SECRETION-PROCESSING ATP-BINDING PROTEIN"/>
    <property type="match status" value="1"/>
</dbReference>
<dbReference type="Proteomes" id="UP001499959">
    <property type="component" value="Unassembled WGS sequence"/>
</dbReference>
<feature type="transmembrane region" description="Helical" evidence="7">
    <location>
        <begin position="202"/>
        <end position="222"/>
    </location>
</feature>
<keyword evidence="12" id="KW-1185">Reference proteome</keyword>
<dbReference type="InterPro" id="IPR017871">
    <property type="entry name" value="ABC_transporter-like_CS"/>
</dbReference>
<comment type="caution">
    <text evidence="11">The sequence shown here is derived from an EMBL/GenBank/DDBJ whole genome shotgun (WGS) entry which is preliminary data.</text>
</comment>
<feature type="domain" description="ABC transporter" evidence="8">
    <location>
        <begin position="480"/>
        <end position="713"/>
    </location>
</feature>
<dbReference type="PROSITE" id="PS50990">
    <property type="entry name" value="PEPTIDASE_C39"/>
    <property type="match status" value="1"/>
</dbReference>
<feature type="transmembrane region" description="Helical" evidence="7">
    <location>
        <begin position="304"/>
        <end position="321"/>
    </location>
</feature>